<dbReference type="Proteomes" id="UP000451233">
    <property type="component" value="Unassembled WGS sequence"/>
</dbReference>
<protein>
    <submittedName>
        <fullName evidence="2">DUF4198 domain-containing protein</fullName>
    </submittedName>
</protein>
<proteinExistence type="predicted"/>
<organism evidence="2 3">
    <name type="scientific">Hufsiella ginkgonis</name>
    <dbReference type="NCBI Taxonomy" id="2695274"/>
    <lineage>
        <taxon>Bacteria</taxon>
        <taxon>Pseudomonadati</taxon>
        <taxon>Bacteroidota</taxon>
        <taxon>Sphingobacteriia</taxon>
        <taxon>Sphingobacteriales</taxon>
        <taxon>Sphingobacteriaceae</taxon>
        <taxon>Hufsiella</taxon>
    </lineage>
</organism>
<keyword evidence="1" id="KW-0732">Signal</keyword>
<sequence length="268" mass="30137">MKRILCCIMLLAITPVAFSQDYILLPGEFFLSKGQSLNVGLLISNKLENPKEDKYESAKVTKFTILEDGKKADLKAGAAEGAKPVLLRPMAYSGLALLAMERSPQAYDFEKTEFLEHLEQEGLSDLHKKAETMGQPEFREKYTSYMKALVMVDKASGGIYGEKLGQELEILLLQNPYKMKYGDDMIAQVLFQGKPLSKARVGVQTKGLNGSVFEANYTSDIEGKIYFKLNRSGKWVIRMIYLRPATTDKTADFESWRSSYSFGFKEGL</sequence>
<dbReference type="AlphaFoldDB" id="A0A7K1Y134"/>
<feature type="signal peptide" evidence="1">
    <location>
        <begin position="1"/>
        <end position="19"/>
    </location>
</feature>
<dbReference type="Pfam" id="PF10670">
    <property type="entry name" value="DUF4198"/>
    <property type="match status" value="1"/>
</dbReference>
<evidence type="ECO:0000313" key="2">
    <source>
        <dbReference type="EMBL" id="MXV16963.1"/>
    </source>
</evidence>
<dbReference type="InterPro" id="IPR019613">
    <property type="entry name" value="DUF4198"/>
</dbReference>
<reference evidence="2 3" key="1">
    <citation type="submission" date="2019-11" db="EMBL/GenBank/DDBJ databases">
        <title>Pedobacter sp. HMF7056 Genome sequencing and assembly.</title>
        <authorList>
            <person name="Kang H."/>
            <person name="Kim H."/>
            <person name="Joh K."/>
        </authorList>
    </citation>
    <scope>NUCLEOTIDE SEQUENCE [LARGE SCALE GENOMIC DNA]</scope>
    <source>
        <strain evidence="2 3">HMF7056</strain>
    </source>
</reference>
<dbReference type="EMBL" id="WVHS01000004">
    <property type="protein sequence ID" value="MXV16963.1"/>
    <property type="molecule type" value="Genomic_DNA"/>
</dbReference>
<dbReference type="RefSeq" id="WP_160907976.1">
    <property type="nucleotide sequence ID" value="NZ_WVHS01000004.1"/>
</dbReference>
<evidence type="ECO:0000256" key="1">
    <source>
        <dbReference type="SAM" id="SignalP"/>
    </source>
</evidence>
<keyword evidence="3" id="KW-1185">Reference proteome</keyword>
<name>A0A7K1Y134_9SPHI</name>
<feature type="chain" id="PRO_5029655040" evidence="1">
    <location>
        <begin position="20"/>
        <end position="268"/>
    </location>
</feature>
<comment type="caution">
    <text evidence="2">The sequence shown here is derived from an EMBL/GenBank/DDBJ whole genome shotgun (WGS) entry which is preliminary data.</text>
</comment>
<evidence type="ECO:0000313" key="3">
    <source>
        <dbReference type="Proteomes" id="UP000451233"/>
    </source>
</evidence>
<gene>
    <name evidence="2" type="ORF">GS398_16805</name>
</gene>
<accession>A0A7K1Y134</accession>